<dbReference type="EMBL" id="AP025301">
    <property type="protein sequence ID" value="BDD02416.1"/>
    <property type="molecule type" value="Genomic_DNA"/>
</dbReference>
<reference evidence="1 2" key="1">
    <citation type="submission" date="2021-12" db="EMBL/GenBank/DDBJ databases">
        <title>Genome sequencing of bacteria with rrn-lacking chromosome and rrn-plasmid.</title>
        <authorList>
            <person name="Anda M."/>
            <person name="Iwasaki W."/>
        </authorList>
    </citation>
    <scope>NUCLEOTIDE SEQUENCE [LARGE SCALE GENOMIC DNA]</scope>
    <source>
        <strain evidence="1 2">NBRC 101262</strain>
        <plasmid evidence="1 2">pPP9</plasmid>
    </source>
</reference>
<evidence type="ECO:0000313" key="1">
    <source>
        <dbReference type="EMBL" id="BDD02416.1"/>
    </source>
</evidence>
<organism evidence="1 2">
    <name type="scientific">Persicobacter psychrovividus</name>
    <dbReference type="NCBI Taxonomy" id="387638"/>
    <lineage>
        <taxon>Bacteria</taxon>
        <taxon>Pseudomonadati</taxon>
        <taxon>Bacteroidota</taxon>
        <taxon>Cytophagia</taxon>
        <taxon>Cytophagales</taxon>
        <taxon>Persicobacteraceae</taxon>
        <taxon>Persicobacter</taxon>
    </lineage>
</organism>
<evidence type="ECO:0000313" key="2">
    <source>
        <dbReference type="Proteomes" id="UP001354989"/>
    </source>
</evidence>
<keyword evidence="1" id="KW-0614">Plasmid</keyword>
<accession>A0ABN6LGZ0</accession>
<name>A0ABN6LGZ0_9BACT</name>
<dbReference type="PANTHER" id="PTHR32305:SF15">
    <property type="entry name" value="PROTEIN RHSA-RELATED"/>
    <property type="match status" value="1"/>
</dbReference>
<gene>
    <name evidence="1" type="ORF">PEPS_46960</name>
</gene>
<dbReference type="InterPro" id="IPR050708">
    <property type="entry name" value="T6SS_VgrG/RHS"/>
</dbReference>
<dbReference type="NCBIfam" id="TIGR03696">
    <property type="entry name" value="Rhs_assc_core"/>
    <property type="match status" value="1"/>
</dbReference>
<dbReference type="Proteomes" id="UP001354989">
    <property type="component" value="Plasmid pPP9"/>
</dbReference>
<dbReference type="InterPro" id="IPR022385">
    <property type="entry name" value="Rhs_assc_core"/>
</dbReference>
<dbReference type="RefSeq" id="WP_338399583.1">
    <property type="nucleotide sequence ID" value="NZ_AP025301.1"/>
</dbReference>
<keyword evidence="2" id="KW-1185">Reference proteome</keyword>
<dbReference type="PANTHER" id="PTHR32305">
    <property type="match status" value="1"/>
</dbReference>
<proteinExistence type="predicted"/>
<protein>
    <recommendedName>
        <fullName evidence="3">RHS repeat-associated core domain-containing protein</fullName>
    </recommendedName>
</protein>
<sequence length="280" mass="32338">MFFENIRQAKTGLYYYGARYYDAQIGRFFTQDRFAEKYLDFTPYQYGANNPIKIIDVNGDWIHIIHDGNNYQYRNGNLYRYNKENGKFDIEDELKEGSFLTGIVQGLDDLATKTQVGEGLVEFFANSKRHAYIEEGDRTAEGEGNISVKGNLQGSKIPTENGPQVSPLWLDLGHELAHTKDYMENGDGVYNIWLDKSKYPNLNRSVTQSEKYATHIENLMRISAGLPLRTHYVITDNGSGWEPSRIIDIKTTKHSIFIYNRYNKLKNNLPANYIYKILPK</sequence>
<dbReference type="Gene3D" id="2.180.10.10">
    <property type="entry name" value="RHS repeat-associated core"/>
    <property type="match status" value="1"/>
</dbReference>
<evidence type="ECO:0008006" key="3">
    <source>
        <dbReference type="Google" id="ProtNLM"/>
    </source>
</evidence>
<geneLocation type="plasmid" evidence="1 2">
    <name>pPP9</name>
</geneLocation>